<keyword evidence="2" id="KW-1185">Reference proteome</keyword>
<dbReference type="AlphaFoldDB" id="A0AAV7MFF8"/>
<reference evidence="1" key="1">
    <citation type="journal article" date="2022" name="bioRxiv">
        <title>Sequencing and chromosome-scale assembly of the giantPleurodeles waltlgenome.</title>
        <authorList>
            <person name="Brown T."/>
            <person name="Elewa A."/>
            <person name="Iarovenko S."/>
            <person name="Subramanian E."/>
            <person name="Araus A.J."/>
            <person name="Petzold A."/>
            <person name="Susuki M."/>
            <person name="Suzuki K.-i.T."/>
            <person name="Hayashi T."/>
            <person name="Toyoda A."/>
            <person name="Oliveira C."/>
            <person name="Osipova E."/>
            <person name="Leigh N.D."/>
            <person name="Simon A."/>
            <person name="Yun M.H."/>
        </authorList>
    </citation>
    <scope>NUCLEOTIDE SEQUENCE</scope>
    <source>
        <strain evidence="1">20211129_DDA</strain>
        <tissue evidence="1">Liver</tissue>
    </source>
</reference>
<gene>
    <name evidence="1" type="ORF">NDU88_006294</name>
</gene>
<evidence type="ECO:0000313" key="1">
    <source>
        <dbReference type="EMBL" id="KAJ1101222.1"/>
    </source>
</evidence>
<dbReference type="EMBL" id="JANPWB010000014">
    <property type="protein sequence ID" value="KAJ1101222.1"/>
    <property type="molecule type" value="Genomic_DNA"/>
</dbReference>
<sequence>MHLGCDGAIGAGLTEHCAQAVEATILCHERCMVRIDNDLIIRTILRSIKDFSCQHLDSLLRLLPCQVVPYPVPGALEGEAGRPRLKIHAQTAVRGKYRRTFRDAAEKLRAASFAAEINAPPALRLEEQCTQLEKGRATPADGG</sequence>
<dbReference type="Proteomes" id="UP001066276">
    <property type="component" value="Chromosome 10"/>
</dbReference>
<proteinExistence type="predicted"/>
<protein>
    <submittedName>
        <fullName evidence="1">Uncharacterized protein</fullName>
    </submittedName>
</protein>
<name>A0AAV7MFF8_PLEWA</name>
<accession>A0AAV7MFF8</accession>
<evidence type="ECO:0000313" key="2">
    <source>
        <dbReference type="Proteomes" id="UP001066276"/>
    </source>
</evidence>
<comment type="caution">
    <text evidence="1">The sequence shown here is derived from an EMBL/GenBank/DDBJ whole genome shotgun (WGS) entry which is preliminary data.</text>
</comment>
<organism evidence="1 2">
    <name type="scientific">Pleurodeles waltl</name>
    <name type="common">Iberian ribbed newt</name>
    <dbReference type="NCBI Taxonomy" id="8319"/>
    <lineage>
        <taxon>Eukaryota</taxon>
        <taxon>Metazoa</taxon>
        <taxon>Chordata</taxon>
        <taxon>Craniata</taxon>
        <taxon>Vertebrata</taxon>
        <taxon>Euteleostomi</taxon>
        <taxon>Amphibia</taxon>
        <taxon>Batrachia</taxon>
        <taxon>Caudata</taxon>
        <taxon>Salamandroidea</taxon>
        <taxon>Salamandridae</taxon>
        <taxon>Pleurodelinae</taxon>
        <taxon>Pleurodeles</taxon>
    </lineage>
</organism>